<comment type="similarity">
    <text evidence="4">Belongs to the CDIP1/LITAF family.</text>
</comment>
<dbReference type="PANTHER" id="PTHR23292">
    <property type="entry name" value="LIPOPOLYSACCHARIDE-INDUCED TUMOR NECROSIS FACTOR-ALPHA FACTOR"/>
    <property type="match status" value="1"/>
</dbReference>
<dbReference type="InterPro" id="IPR037519">
    <property type="entry name" value="LITAF_fam"/>
</dbReference>
<evidence type="ECO:0000313" key="10">
    <source>
        <dbReference type="Proteomes" id="UP000515160"/>
    </source>
</evidence>
<dbReference type="SMART" id="SM00714">
    <property type="entry name" value="LITAF"/>
    <property type="match status" value="1"/>
</dbReference>
<protein>
    <submittedName>
        <fullName evidence="11">Lipopolysaccharide-induced tumor necrosis factor-alpha factor homolog</fullName>
    </submittedName>
</protein>
<evidence type="ECO:0000256" key="2">
    <source>
        <dbReference type="ARBA" id="ARBA00004481"/>
    </source>
</evidence>
<evidence type="ECO:0000259" key="9">
    <source>
        <dbReference type="PROSITE" id="PS51837"/>
    </source>
</evidence>
<dbReference type="InterPro" id="IPR006629">
    <property type="entry name" value="LITAF"/>
</dbReference>
<dbReference type="PROSITE" id="PS51837">
    <property type="entry name" value="LITAF"/>
    <property type="match status" value="1"/>
</dbReference>
<dbReference type="RefSeq" id="XP_034110360.1">
    <property type="nucleotide sequence ID" value="XM_034254469.2"/>
</dbReference>
<dbReference type="OrthoDB" id="5599753at2759"/>
<keyword evidence="10" id="KW-1185">Reference proteome</keyword>
<feature type="domain" description="LITAF" evidence="9">
    <location>
        <begin position="1"/>
        <end position="75"/>
    </location>
</feature>
<proteinExistence type="inferred from homology"/>
<evidence type="ECO:0000256" key="5">
    <source>
        <dbReference type="ARBA" id="ARBA00022723"/>
    </source>
</evidence>
<evidence type="ECO:0000313" key="11">
    <source>
        <dbReference type="RefSeq" id="XP_034110360.1"/>
    </source>
</evidence>
<evidence type="ECO:0000256" key="7">
    <source>
        <dbReference type="ARBA" id="ARBA00023136"/>
    </source>
</evidence>
<gene>
    <name evidence="11" type="primary">LOC117571968</name>
</gene>
<reference evidence="11" key="1">
    <citation type="submission" date="2025-08" db="UniProtKB">
        <authorList>
            <consortium name="RefSeq"/>
        </authorList>
    </citation>
    <scope>IDENTIFICATION</scope>
    <source>
        <strain evidence="11">15112-1751.03</strain>
        <tissue evidence="11">Whole Adult</tissue>
    </source>
</reference>
<evidence type="ECO:0000256" key="3">
    <source>
        <dbReference type="ARBA" id="ARBA00004630"/>
    </source>
</evidence>
<dbReference type="GO" id="GO:0031902">
    <property type="term" value="C:late endosome membrane"/>
    <property type="evidence" value="ECO:0007669"/>
    <property type="project" value="UniProtKB-SubCell"/>
</dbReference>
<keyword evidence="7 8" id="KW-0472">Membrane</keyword>
<keyword evidence="6" id="KW-0862">Zinc</keyword>
<sequence>MNVGPESTRLVCPNCQMEVMTKATAITTTKTHLIAILMCLFCCWICAPVVYCTDCARSIEHTCPSCNNYIGTYDR</sequence>
<evidence type="ECO:0000256" key="1">
    <source>
        <dbReference type="ARBA" id="ARBA00004414"/>
    </source>
</evidence>
<organism evidence="10 11">
    <name type="scientific">Drosophila albomicans</name>
    <name type="common">Fruit fly</name>
    <dbReference type="NCBI Taxonomy" id="7291"/>
    <lineage>
        <taxon>Eukaryota</taxon>
        <taxon>Metazoa</taxon>
        <taxon>Ecdysozoa</taxon>
        <taxon>Arthropoda</taxon>
        <taxon>Hexapoda</taxon>
        <taxon>Insecta</taxon>
        <taxon>Pterygota</taxon>
        <taxon>Neoptera</taxon>
        <taxon>Endopterygota</taxon>
        <taxon>Diptera</taxon>
        <taxon>Brachycera</taxon>
        <taxon>Muscomorpha</taxon>
        <taxon>Ephydroidea</taxon>
        <taxon>Drosophilidae</taxon>
        <taxon>Drosophila</taxon>
    </lineage>
</organism>
<evidence type="ECO:0000256" key="6">
    <source>
        <dbReference type="ARBA" id="ARBA00022833"/>
    </source>
</evidence>
<keyword evidence="8" id="KW-1133">Transmembrane helix</keyword>
<dbReference type="Proteomes" id="UP000515160">
    <property type="component" value="Chromosome 3"/>
</dbReference>
<keyword evidence="8" id="KW-0812">Transmembrane</keyword>
<dbReference type="PANTHER" id="PTHR23292:SF14">
    <property type="entry name" value="FI16615P1-RELATED"/>
    <property type="match status" value="1"/>
</dbReference>
<dbReference type="AlphaFoldDB" id="A0A6P8XFU4"/>
<evidence type="ECO:0000256" key="4">
    <source>
        <dbReference type="ARBA" id="ARBA00005975"/>
    </source>
</evidence>
<dbReference type="GeneID" id="117571968"/>
<dbReference type="GO" id="GO:0005765">
    <property type="term" value="C:lysosomal membrane"/>
    <property type="evidence" value="ECO:0007669"/>
    <property type="project" value="UniProtKB-SubCell"/>
</dbReference>
<dbReference type="GO" id="GO:0008270">
    <property type="term" value="F:zinc ion binding"/>
    <property type="evidence" value="ECO:0007669"/>
    <property type="project" value="TreeGrafter"/>
</dbReference>
<feature type="transmembrane region" description="Helical" evidence="8">
    <location>
        <begin position="32"/>
        <end position="51"/>
    </location>
</feature>
<name>A0A6P8XFU4_DROAB</name>
<keyword evidence="5" id="KW-0479">Metal-binding</keyword>
<accession>A0A6P8XFU4</accession>
<evidence type="ECO:0000256" key="8">
    <source>
        <dbReference type="SAM" id="Phobius"/>
    </source>
</evidence>
<comment type="subcellular location">
    <subcellularLocation>
        <location evidence="2">Endosome membrane</location>
        <topology evidence="2">Peripheral membrane protein</topology>
    </subcellularLocation>
    <subcellularLocation>
        <location evidence="1">Late endosome membrane</location>
    </subcellularLocation>
    <subcellularLocation>
        <location evidence="3">Lysosome membrane</location>
        <topology evidence="3">Peripheral membrane protein</topology>
        <orientation evidence="3">Cytoplasmic side</orientation>
    </subcellularLocation>
</comment>
<dbReference type="Pfam" id="PF10601">
    <property type="entry name" value="zf-LITAF-like"/>
    <property type="match status" value="1"/>
</dbReference>